<dbReference type="UniPathway" id="UPA00077">
    <property type="reaction ID" value="UER00155"/>
</dbReference>
<reference evidence="14 15" key="1">
    <citation type="submission" date="2018-07" db="EMBL/GenBank/DDBJ databases">
        <title>Genomic Encyclopedia of Type Strains, Phase III (KMG-III): the genomes of soil and plant-associated and newly described type strains.</title>
        <authorList>
            <person name="Whitman W."/>
        </authorList>
    </citation>
    <scope>NUCLEOTIDE SEQUENCE [LARGE SCALE GENOMIC DNA]</scope>
    <source>
        <strain evidence="14 15">CECT 8488</strain>
    </source>
</reference>
<dbReference type="GO" id="GO:0046656">
    <property type="term" value="P:folic acid biosynthetic process"/>
    <property type="evidence" value="ECO:0007669"/>
    <property type="project" value="UniProtKB-KW"/>
</dbReference>
<evidence type="ECO:0000256" key="7">
    <source>
        <dbReference type="ARBA" id="ARBA00022777"/>
    </source>
</evidence>
<evidence type="ECO:0000256" key="4">
    <source>
        <dbReference type="ARBA" id="ARBA00016218"/>
    </source>
</evidence>
<evidence type="ECO:0000256" key="9">
    <source>
        <dbReference type="ARBA" id="ARBA00022909"/>
    </source>
</evidence>
<keyword evidence="7 14" id="KW-0418">Kinase</keyword>
<evidence type="ECO:0000256" key="3">
    <source>
        <dbReference type="ARBA" id="ARBA00013253"/>
    </source>
</evidence>
<dbReference type="GO" id="GO:0003848">
    <property type="term" value="F:2-amino-4-hydroxy-6-hydroxymethyldihydropteridine diphosphokinase activity"/>
    <property type="evidence" value="ECO:0007669"/>
    <property type="project" value="UniProtKB-EC"/>
</dbReference>
<keyword evidence="15" id="KW-1185">Reference proteome</keyword>
<keyword evidence="8" id="KW-0067">ATP-binding</keyword>
<dbReference type="OrthoDB" id="9808041at2"/>
<dbReference type="RefSeq" id="WP_115935777.1">
    <property type="nucleotide sequence ID" value="NZ_QRDW01000002.1"/>
</dbReference>
<keyword evidence="9" id="KW-0289">Folate biosynthesis</keyword>
<dbReference type="Pfam" id="PF01288">
    <property type="entry name" value="HPPK"/>
    <property type="match status" value="1"/>
</dbReference>
<evidence type="ECO:0000256" key="6">
    <source>
        <dbReference type="ARBA" id="ARBA00022741"/>
    </source>
</evidence>
<evidence type="ECO:0000259" key="13">
    <source>
        <dbReference type="PROSITE" id="PS00794"/>
    </source>
</evidence>
<accession>A0A3D9HTM2</accession>
<dbReference type="SUPFAM" id="SSF55083">
    <property type="entry name" value="6-hydroxymethyl-7,8-dihydropterin pyrophosphokinase, HPPK"/>
    <property type="match status" value="1"/>
</dbReference>
<keyword evidence="6" id="KW-0547">Nucleotide-binding</keyword>
<name>A0A3D9HTM2_9PROT</name>
<dbReference type="GO" id="GO:0016301">
    <property type="term" value="F:kinase activity"/>
    <property type="evidence" value="ECO:0007669"/>
    <property type="project" value="UniProtKB-KW"/>
</dbReference>
<sequence length="164" mass="18578">MTDKPIDVFVALGTNMGERAENLETGIERLGELMTVTGRSRLYQSAPMYVTDQPAFLNMAVRGTTALTPEEFLDGLKRLEHEIGRRPTFRNGPRVIDLDILYYGDLLMDTERLNIPHPRIAERGFVLEPLRDLAPEWHDVRMGKTIAQMADDYGPEDGLEVFEG</sequence>
<dbReference type="PANTHER" id="PTHR43071">
    <property type="entry name" value="2-AMINO-4-HYDROXY-6-HYDROXYMETHYLDIHYDROPTERIDINE PYROPHOSPHOKINASE"/>
    <property type="match status" value="1"/>
</dbReference>
<gene>
    <name evidence="14" type="ORF">DFP90_102244</name>
</gene>
<dbReference type="GO" id="GO:0046654">
    <property type="term" value="P:tetrahydrofolate biosynthetic process"/>
    <property type="evidence" value="ECO:0007669"/>
    <property type="project" value="UniProtKB-UniPathway"/>
</dbReference>
<comment type="similarity">
    <text evidence="2">Belongs to the HPPK family.</text>
</comment>
<dbReference type="InterPro" id="IPR035907">
    <property type="entry name" value="Hppk_sf"/>
</dbReference>
<dbReference type="Gene3D" id="3.30.70.560">
    <property type="entry name" value="7,8-Dihydro-6-hydroxymethylpterin-pyrophosphokinase HPPK"/>
    <property type="match status" value="1"/>
</dbReference>
<dbReference type="CDD" id="cd00483">
    <property type="entry name" value="HPPK"/>
    <property type="match status" value="1"/>
</dbReference>
<dbReference type="EMBL" id="QRDW01000002">
    <property type="protein sequence ID" value="RED52226.1"/>
    <property type="molecule type" value="Genomic_DNA"/>
</dbReference>
<dbReference type="Proteomes" id="UP000256845">
    <property type="component" value="Unassembled WGS sequence"/>
</dbReference>
<comment type="caution">
    <text evidence="14">The sequence shown here is derived from an EMBL/GenBank/DDBJ whole genome shotgun (WGS) entry which is preliminary data.</text>
</comment>
<dbReference type="PROSITE" id="PS00794">
    <property type="entry name" value="HPPK"/>
    <property type="match status" value="1"/>
</dbReference>
<dbReference type="InterPro" id="IPR000550">
    <property type="entry name" value="Hppk"/>
</dbReference>
<evidence type="ECO:0000256" key="12">
    <source>
        <dbReference type="ARBA" id="ARBA00033413"/>
    </source>
</evidence>
<protein>
    <recommendedName>
        <fullName evidence="4">2-amino-4-hydroxy-6-hydroxymethyldihydropteridine pyrophosphokinase</fullName>
        <ecNumber evidence="3">2.7.6.3</ecNumber>
    </recommendedName>
    <alternativeName>
        <fullName evidence="11">6-hydroxymethyl-7,8-dihydropterin pyrophosphokinase</fullName>
    </alternativeName>
    <alternativeName>
        <fullName evidence="12">7,8-dihydro-6-hydroxymethylpterin-pyrophosphokinase</fullName>
    </alternativeName>
</protein>
<evidence type="ECO:0000256" key="10">
    <source>
        <dbReference type="ARBA" id="ARBA00029409"/>
    </source>
</evidence>
<evidence type="ECO:0000256" key="8">
    <source>
        <dbReference type="ARBA" id="ARBA00022840"/>
    </source>
</evidence>
<evidence type="ECO:0000256" key="5">
    <source>
        <dbReference type="ARBA" id="ARBA00022679"/>
    </source>
</evidence>
<evidence type="ECO:0000256" key="11">
    <source>
        <dbReference type="ARBA" id="ARBA00029766"/>
    </source>
</evidence>
<dbReference type="GO" id="GO:0005524">
    <property type="term" value="F:ATP binding"/>
    <property type="evidence" value="ECO:0007669"/>
    <property type="project" value="UniProtKB-KW"/>
</dbReference>
<dbReference type="AlphaFoldDB" id="A0A3D9HTM2"/>
<keyword evidence="5" id="KW-0808">Transferase</keyword>
<comment type="pathway">
    <text evidence="1">Cofactor biosynthesis; tetrahydrofolate biosynthesis; 2-amino-4-hydroxy-6-hydroxymethyl-7,8-dihydropteridine diphosphate from 7,8-dihydroneopterin triphosphate: step 4/4.</text>
</comment>
<comment type="function">
    <text evidence="10">Catalyzes the transfer of pyrophosphate from adenosine triphosphate (ATP) to 6-hydroxymethyl-7,8-dihydropterin, an enzymatic step in folate biosynthesis pathway.</text>
</comment>
<dbReference type="NCBIfam" id="TIGR01498">
    <property type="entry name" value="folK"/>
    <property type="match status" value="1"/>
</dbReference>
<organism evidence="14 15">
    <name type="scientific">Aestuariispira insulae</name>
    <dbReference type="NCBI Taxonomy" id="1461337"/>
    <lineage>
        <taxon>Bacteria</taxon>
        <taxon>Pseudomonadati</taxon>
        <taxon>Pseudomonadota</taxon>
        <taxon>Alphaproteobacteria</taxon>
        <taxon>Rhodospirillales</taxon>
        <taxon>Kiloniellaceae</taxon>
        <taxon>Aestuariispira</taxon>
    </lineage>
</organism>
<evidence type="ECO:0000313" key="14">
    <source>
        <dbReference type="EMBL" id="RED52226.1"/>
    </source>
</evidence>
<evidence type="ECO:0000313" key="15">
    <source>
        <dbReference type="Proteomes" id="UP000256845"/>
    </source>
</evidence>
<proteinExistence type="inferred from homology"/>
<feature type="domain" description="7,8-dihydro-6-hydroxymethylpterin-pyrophosphokinase" evidence="13">
    <location>
        <begin position="90"/>
        <end position="101"/>
    </location>
</feature>
<evidence type="ECO:0000256" key="2">
    <source>
        <dbReference type="ARBA" id="ARBA00005810"/>
    </source>
</evidence>
<dbReference type="PANTHER" id="PTHR43071:SF1">
    <property type="entry name" value="2-AMINO-4-HYDROXY-6-HYDROXYMETHYLDIHYDROPTERIDINE PYROPHOSPHOKINASE"/>
    <property type="match status" value="1"/>
</dbReference>
<dbReference type="EC" id="2.7.6.3" evidence="3"/>
<evidence type="ECO:0000256" key="1">
    <source>
        <dbReference type="ARBA" id="ARBA00005051"/>
    </source>
</evidence>